<comment type="caution">
    <text evidence="3">The sequence shown here is derived from an EMBL/GenBank/DDBJ whole genome shotgun (WGS) entry which is preliminary data.</text>
</comment>
<dbReference type="PROSITE" id="PS01251">
    <property type="entry name" value="PCNA_1"/>
    <property type="match status" value="1"/>
</dbReference>
<feature type="domain" description="Proliferating cell nuclear antigen PCNA N-terminal" evidence="2">
    <location>
        <begin position="54"/>
        <end position="145"/>
    </location>
</feature>
<name>T1ACJ7_9ZZZZ</name>
<accession>T1ACJ7</accession>
<gene>
    <name evidence="3" type="ORF">B1B_09510</name>
</gene>
<dbReference type="NCBIfam" id="NF002222">
    <property type="entry name" value="PRK01115.1-5"/>
    <property type="match status" value="1"/>
</dbReference>
<sequence length="298" mass="32588">VKVILPDPEPPRLIIPPFRGPGARLSFPGPFVDPVGLTRVLKGAGVSRRQGSPMFRARVRMEVLRELVGVVSTLVPEVKIVISPEGLEAKAVDPSHVAMLVVRLKKEAFEEFNGEPTEIGLDLEKVREVLQLARPGDILEINYDAPKSRLVVSVGKLSRSMSVVDPQGMSDPKVPSVNPTAKVSLRIEDLRQGIRGSESISDHVTLSLDPEGFALHSEGENDRVDLRLPKDSLLNLETSEPTRSMYPLDFFSNMVKSIVTAETVNLALGNQYPLKLDFTLASGNGDGEFLLAPRVEED</sequence>
<organism evidence="3">
    <name type="scientific">mine drainage metagenome</name>
    <dbReference type="NCBI Taxonomy" id="410659"/>
    <lineage>
        <taxon>unclassified sequences</taxon>
        <taxon>metagenomes</taxon>
        <taxon>ecological metagenomes</taxon>
    </lineage>
</organism>
<keyword evidence="1" id="KW-0238">DNA-binding</keyword>
<dbReference type="Gene3D" id="3.70.10.10">
    <property type="match status" value="1"/>
</dbReference>
<dbReference type="EMBL" id="AUZY01006307">
    <property type="protein sequence ID" value="EQD54782.1"/>
    <property type="molecule type" value="Genomic_DNA"/>
</dbReference>
<dbReference type="CDD" id="cd00577">
    <property type="entry name" value="PCNA"/>
    <property type="match status" value="1"/>
</dbReference>
<dbReference type="HAMAP" id="MF_00317">
    <property type="entry name" value="DNApol_clamp_arch"/>
    <property type="match status" value="1"/>
</dbReference>
<evidence type="ECO:0000259" key="2">
    <source>
        <dbReference type="Pfam" id="PF00705"/>
    </source>
</evidence>
<dbReference type="InterPro" id="IPR022659">
    <property type="entry name" value="Pr_cel_nuc_antig_CS"/>
</dbReference>
<reference evidence="3" key="1">
    <citation type="submission" date="2013-08" db="EMBL/GenBank/DDBJ databases">
        <authorList>
            <person name="Mendez C."/>
            <person name="Richter M."/>
            <person name="Ferrer M."/>
            <person name="Sanchez J."/>
        </authorList>
    </citation>
    <scope>NUCLEOTIDE SEQUENCE</scope>
</reference>
<dbReference type="Pfam" id="PF00705">
    <property type="entry name" value="PCNA_N"/>
    <property type="match status" value="1"/>
</dbReference>
<protein>
    <submittedName>
        <fullName evidence="3">Proliferating cell nuclear antigen, PCNA</fullName>
    </submittedName>
</protein>
<dbReference type="PANTHER" id="PTHR11352">
    <property type="entry name" value="PROLIFERATING CELL NUCLEAR ANTIGEN"/>
    <property type="match status" value="1"/>
</dbReference>
<dbReference type="GO" id="GO:0006275">
    <property type="term" value="P:regulation of DNA replication"/>
    <property type="evidence" value="ECO:0007669"/>
    <property type="project" value="InterPro"/>
</dbReference>
<dbReference type="GO" id="GO:0006272">
    <property type="term" value="P:leading strand elongation"/>
    <property type="evidence" value="ECO:0007669"/>
    <property type="project" value="TreeGrafter"/>
</dbReference>
<dbReference type="AlphaFoldDB" id="T1ACJ7"/>
<dbReference type="InterPro" id="IPR000730">
    <property type="entry name" value="Pr_cel_nuc_antig"/>
</dbReference>
<dbReference type="PANTHER" id="PTHR11352:SF0">
    <property type="entry name" value="PROLIFERATING CELL NUCLEAR ANTIGEN"/>
    <property type="match status" value="1"/>
</dbReference>
<dbReference type="InterPro" id="IPR022648">
    <property type="entry name" value="Pr_cel_nuc_antig_N"/>
</dbReference>
<dbReference type="GO" id="GO:0030337">
    <property type="term" value="F:DNA polymerase processivity factor activity"/>
    <property type="evidence" value="ECO:0007669"/>
    <property type="project" value="InterPro"/>
</dbReference>
<dbReference type="GO" id="GO:0003677">
    <property type="term" value="F:DNA binding"/>
    <property type="evidence" value="ECO:0007669"/>
    <property type="project" value="UniProtKB-KW"/>
</dbReference>
<dbReference type="InterPro" id="IPR046938">
    <property type="entry name" value="DNA_clamp_sf"/>
</dbReference>
<feature type="non-terminal residue" evidence="3">
    <location>
        <position position="1"/>
    </location>
</feature>
<reference evidence="3" key="2">
    <citation type="journal article" date="2014" name="ISME J.">
        <title>Microbial stratification in low pH oxic and suboxic macroscopic growths along an acid mine drainage.</title>
        <authorList>
            <person name="Mendez-Garcia C."/>
            <person name="Mesa V."/>
            <person name="Sprenger R.R."/>
            <person name="Richter M."/>
            <person name="Diez M.S."/>
            <person name="Solano J."/>
            <person name="Bargiela R."/>
            <person name="Golyshina O.V."/>
            <person name="Manteca A."/>
            <person name="Ramos J.L."/>
            <person name="Gallego J.R."/>
            <person name="Llorente I."/>
            <person name="Martins Dos Santos V.A."/>
            <person name="Jensen O.N."/>
            <person name="Pelaez A.I."/>
            <person name="Sanchez J."/>
            <person name="Ferrer M."/>
        </authorList>
    </citation>
    <scope>NUCLEOTIDE SEQUENCE</scope>
</reference>
<evidence type="ECO:0000313" key="3">
    <source>
        <dbReference type="EMBL" id="EQD54782.1"/>
    </source>
</evidence>
<evidence type="ECO:0000256" key="1">
    <source>
        <dbReference type="ARBA" id="ARBA00023125"/>
    </source>
</evidence>
<dbReference type="SUPFAM" id="SSF55979">
    <property type="entry name" value="DNA clamp"/>
    <property type="match status" value="2"/>
</dbReference>
<proteinExistence type="inferred from homology"/>